<organism evidence="1 2">
    <name type="scientific">Colobus angolensis palliatus</name>
    <name type="common">Peters' Angolan colobus</name>
    <dbReference type="NCBI Taxonomy" id="336983"/>
    <lineage>
        <taxon>Eukaryota</taxon>
        <taxon>Metazoa</taxon>
        <taxon>Chordata</taxon>
        <taxon>Craniata</taxon>
        <taxon>Vertebrata</taxon>
        <taxon>Euteleostomi</taxon>
        <taxon>Mammalia</taxon>
        <taxon>Eutheria</taxon>
        <taxon>Euarchontoglires</taxon>
        <taxon>Primates</taxon>
        <taxon>Haplorrhini</taxon>
        <taxon>Catarrhini</taxon>
        <taxon>Cercopithecidae</taxon>
        <taxon>Colobinae</taxon>
        <taxon>Colobus</taxon>
    </lineage>
</organism>
<reference evidence="1" key="2">
    <citation type="submission" date="2025-09" db="UniProtKB">
        <authorList>
            <consortium name="Ensembl"/>
        </authorList>
    </citation>
    <scope>IDENTIFICATION</scope>
</reference>
<evidence type="ECO:0000313" key="1">
    <source>
        <dbReference type="Ensembl" id="ENSCANP00000003169.1"/>
    </source>
</evidence>
<keyword evidence="2" id="KW-1185">Reference proteome</keyword>
<dbReference type="AlphaFoldDB" id="A0A2K5HFP4"/>
<name>A0A2K5HFP4_COLAP</name>
<proteinExistence type="predicted"/>
<reference evidence="1" key="1">
    <citation type="submission" date="2025-08" db="UniProtKB">
        <authorList>
            <consortium name="Ensembl"/>
        </authorList>
    </citation>
    <scope>IDENTIFICATION</scope>
</reference>
<sequence length="52" mass="6041">MTLILVGNKVSVDYWLPSSIHHNIHSLGHLSSVYSRLCTYKREPIRMCRVTK</sequence>
<dbReference type="Proteomes" id="UP000233080">
    <property type="component" value="Unassembled WGS sequence"/>
</dbReference>
<accession>A0A2K5HFP4</accession>
<dbReference type="Ensembl" id="ENSCANT00000012792.1">
    <property type="protein sequence ID" value="ENSCANP00000003169.1"/>
    <property type="gene ID" value="ENSCANG00000011540.1"/>
</dbReference>
<dbReference type="OMA" id="SIHHNIH"/>
<protein>
    <submittedName>
        <fullName evidence="1">Uncharacterized protein</fullName>
    </submittedName>
</protein>
<evidence type="ECO:0000313" key="2">
    <source>
        <dbReference type="Proteomes" id="UP000233080"/>
    </source>
</evidence>